<evidence type="ECO:0000256" key="2">
    <source>
        <dbReference type="ARBA" id="ARBA00005695"/>
    </source>
</evidence>
<dbReference type="InterPro" id="IPR023765">
    <property type="entry name" value="SBP_5_CS"/>
</dbReference>
<keyword evidence="8" id="KW-1185">Reference proteome</keyword>
<evidence type="ECO:0000256" key="3">
    <source>
        <dbReference type="ARBA" id="ARBA00022448"/>
    </source>
</evidence>
<proteinExistence type="inferred from homology"/>
<organism evidence="7 8">
    <name type="scientific">Lachnospira hominis</name>
    <name type="common">ex Liu et al. 2021</name>
    <dbReference type="NCBI Taxonomy" id="2763051"/>
    <lineage>
        <taxon>Bacteria</taxon>
        <taxon>Bacillati</taxon>
        <taxon>Bacillota</taxon>
        <taxon>Clostridia</taxon>
        <taxon>Lachnospirales</taxon>
        <taxon>Lachnospiraceae</taxon>
        <taxon>Lachnospira</taxon>
    </lineage>
</organism>
<dbReference type="Gene3D" id="3.40.190.10">
    <property type="entry name" value="Periplasmic binding protein-like II"/>
    <property type="match status" value="1"/>
</dbReference>
<dbReference type="Pfam" id="PF00496">
    <property type="entry name" value="SBP_bac_5"/>
    <property type="match status" value="1"/>
</dbReference>
<dbReference type="PANTHER" id="PTHR30290">
    <property type="entry name" value="PERIPLASMIC BINDING COMPONENT OF ABC TRANSPORTER"/>
    <property type="match status" value="1"/>
</dbReference>
<comment type="caution">
    <text evidence="7">The sequence shown here is derived from an EMBL/GenBank/DDBJ whole genome shotgun (WGS) entry which is preliminary data.</text>
</comment>
<dbReference type="InterPro" id="IPR000914">
    <property type="entry name" value="SBP_5_dom"/>
</dbReference>
<name>A0ABR7G2K5_9FIRM</name>
<reference evidence="7 8" key="1">
    <citation type="submission" date="2020-08" db="EMBL/GenBank/DDBJ databases">
        <title>Genome public.</title>
        <authorList>
            <person name="Liu C."/>
            <person name="Sun Q."/>
        </authorList>
    </citation>
    <scope>NUCLEOTIDE SEQUENCE [LARGE SCALE GENOMIC DNA]</scope>
    <source>
        <strain evidence="7 8">NSJ-43</strain>
    </source>
</reference>
<protein>
    <submittedName>
        <fullName evidence="7">Peptide ABC transporter substrate-binding protein</fullName>
    </submittedName>
</protein>
<dbReference type="RefSeq" id="WP_021865304.1">
    <property type="nucleotide sequence ID" value="NZ_JACOPD010000009.1"/>
</dbReference>
<evidence type="ECO:0000313" key="7">
    <source>
        <dbReference type="EMBL" id="MBC5681667.1"/>
    </source>
</evidence>
<evidence type="ECO:0000256" key="1">
    <source>
        <dbReference type="ARBA" id="ARBA00004193"/>
    </source>
</evidence>
<evidence type="ECO:0000256" key="4">
    <source>
        <dbReference type="ARBA" id="ARBA00022729"/>
    </source>
</evidence>
<feature type="chain" id="PRO_5045799500" evidence="5">
    <location>
        <begin position="30"/>
        <end position="541"/>
    </location>
</feature>
<feature type="signal peptide" evidence="5">
    <location>
        <begin position="1"/>
        <end position="29"/>
    </location>
</feature>
<gene>
    <name evidence="7" type="ORF">H8S01_11955</name>
</gene>
<comment type="similarity">
    <text evidence="2">Belongs to the bacterial solute-binding protein 5 family.</text>
</comment>
<feature type="domain" description="Solute-binding protein family 5" evidence="6">
    <location>
        <begin position="80"/>
        <end position="460"/>
    </location>
</feature>
<dbReference type="Gene3D" id="3.10.105.10">
    <property type="entry name" value="Dipeptide-binding Protein, Domain 3"/>
    <property type="match status" value="1"/>
</dbReference>
<dbReference type="InterPro" id="IPR039424">
    <property type="entry name" value="SBP_5"/>
</dbReference>
<dbReference type="SUPFAM" id="SSF53850">
    <property type="entry name" value="Periplasmic binding protein-like II"/>
    <property type="match status" value="1"/>
</dbReference>
<comment type="subcellular location">
    <subcellularLocation>
        <location evidence="1">Cell membrane</location>
        <topology evidence="1">Lipid-anchor</topology>
    </subcellularLocation>
</comment>
<evidence type="ECO:0000259" key="6">
    <source>
        <dbReference type="Pfam" id="PF00496"/>
    </source>
</evidence>
<keyword evidence="4 5" id="KW-0732">Signal</keyword>
<dbReference type="InterPro" id="IPR030678">
    <property type="entry name" value="Peptide/Ni-bd"/>
</dbReference>
<evidence type="ECO:0000313" key="8">
    <source>
        <dbReference type="Proteomes" id="UP000628463"/>
    </source>
</evidence>
<dbReference type="PROSITE" id="PS51257">
    <property type="entry name" value="PROKAR_LIPOPROTEIN"/>
    <property type="match status" value="1"/>
</dbReference>
<dbReference type="Proteomes" id="UP000628463">
    <property type="component" value="Unassembled WGS sequence"/>
</dbReference>
<accession>A0ABR7G2K5</accession>
<evidence type="ECO:0000256" key="5">
    <source>
        <dbReference type="SAM" id="SignalP"/>
    </source>
</evidence>
<dbReference type="Gene3D" id="3.90.76.10">
    <property type="entry name" value="Dipeptide-binding Protein, Domain 1"/>
    <property type="match status" value="1"/>
</dbReference>
<dbReference type="PIRSF" id="PIRSF002741">
    <property type="entry name" value="MppA"/>
    <property type="match status" value="1"/>
</dbReference>
<keyword evidence="3" id="KW-0813">Transport</keyword>
<dbReference type="EMBL" id="JACOPD010000009">
    <property type="protein sequence ID" value="MBC5681667.1"/>
    <property type="molecule type" value="Genomic_DNA"/>
</dbReference>
<sequence>MRKGFFKKMAAVVLAVVTTMTMFTGCGGAGSTSASTKSITIQGGNTEGDLDPAGVALGMFIQYSRLCLEPLVTYDSDGKVSKAMAESYEESSDGLTWTFHLRKDAKWSDGSAVTSADFVNTIKRSLDGKTSKSIYADMLSPIVGATEAYAGTASVDNVGVTAPDDYTIEFKLVKPCSYFLKLIAMQCCYPSKAGIATNENETWYTDPKTNLANGAFYMTEYVQGQYYKLKKNPNYYDADKVYLEDITVKFIDDATAAVSAYKTNEVDFATNLPAYVMSEYQGKSDLVLQPNITTRFILFNVTKAPFNNDKVRRAISMALSRAEICKTVGDDYEASTQFIAKYMLSNLGTGKKFSDESGEMVTEDIAKAKSLLAEAGYPNGAGFPTVTYNYPNNEQDKLIAQAIQAQLKSALNINVELNGMESQVCVSERKSGNFDMTRHNWTADYDDAMDYLLMWTSTSGLNDAGIKDADYDKLCEDATAELDETKRNTIMHDAEKLLVTDKAYVAPLATNKTICLLNPKYTGYSFDSAGQILLKFIKAAE</sequence>
<dbReference type="CDD" id="cd08504">
    <property type="entry name" value="PBP2_OppA"/>
    <property type="match status" value="1"/>
</dbReference>
<dbReference type="PANTHER" id="PTHR30290:SF10">
    <property type="entry name" value="PERIPLASMIC OLIGOPEPTIDE-BINDING PROTEIN-RELATED"/>
    <property type="match status" value="1"/>
</dbReference>
<dbReference type="PROSITE" id="PS01040">
    <property type="entry name" value="SBP_BACTERIAL_5"/>
    <property type="match status" value="1"/>
</dbReference>